<protein>
    <submittedName>
        <fullName evidence="1">Uncharacterized protein</fullName>
    </submittedName>
</protein>
<dbReference type="EMBL" id="BMXV01000005">
    <property type="protein sequence ID" value="GGY76300.1"/>
    <property type="molecule type" value="Genomic_DNA"/>
</dbReference>
<sequence length="60" mass="6918">MKSDKSSESTQPLSPQMKQATLLASEQLTRSEIDLLRQKKKRISASYQKVVEERIKQRIA</sequence>
<evidence type="ECO:0000313" key="2">
    <source>
        <dbReference type="Proteomes" id="UP000601597"/>
    </source>
</evidence>
<accession>A0ABQ3B2L1</accession>
<gene>
    <name evidence="1" type="ORF">GCM10007071_24660</name>
</gene>
<evidence type="ECO:0000313" key="1">
    <source>
        <dbReference type="EMBL" id="GGY76300.1"/>
    </source>
</evidence>
<name>A0ABQ3B2L1_9GAMM</name>
<keyword evidence="2" id="KW-1185">Reference proteome</keyword>
<organism evidence="1 2">
    <name type="scientific">Marinobacter zhanjiangensis</name>
    <dbReference type="NCBI Taxonomy" id="578215"/>
    <lineage>
        <taxon>Bacteria</taxon>
        <taxon>Pseudomonadati</taxon>
        <taxon>Pseudomonadota</taxon>
        <taxon>Gammaproteobacteria</taxon>
        <taxon>Pseudomonadales</taxon>
        <taxon>Marinobacteraceae</taxon>
        <taxon>Marinobacter</taxon>
    </lineage>
</organism>
<reference evidence="2" key="1">
    <citation type="journal article" date="2019" name="Int. J. Syst. Evol. Microbiol.">
        <title>The Global Catalogue of Microorganisms (GCM) 10K type strain sequencing project: providing services to taxonomists for standard genome sequencing and annotation.</title>
        <authorList>
            <consortium name="The Broad Institute Genomics Platform"/>
            <consortium name="The Broad Institute Genome Sequencing Center for Infectious Disease"/>
            <person name="Wu L."/>
            <person name="Ma J."/>
        </authorList>
    </citation>
    <scope>NUCLEOTIDE SEQUENCE [LARGE SCALE GENOMIC DNA]</scope>
    <source>
        <strain evidence="2">KCTC 22280</strain>
    </source>
</reference>
<dbReference type="Proteomes" id="UP000601597">
    <property type="component" value="Unassembled WGS sequence"/>
</dbReference>
<comment type="caution">
    <text evidence="1">The sequence shown here is derived from an EMBL/GenBank/DDBJ whole genome shotgun (WGS) entry which is preliminary data.</text>
</comment>
<proteinExistence type="predicted"/>
<dbReference type="RefSeq" id="WP_189576837.1">
    <property type="nucleotide sequence ID" value="NZ_BMXV01000005.1"/>
</dbReference>